<feature type="region of interest" description="Disordered" evidence="4">
    <location>
        <begin position="775"/>
        <end position="808"/>
    </location>
</feature>
<dbReference type="AlphaFoldDB" id="A0AAV8WLG3"/>
<feature type="region of interest" description="Disordered" evidence="4">
    <location>
        <begin position="896"/>
        <end position="932"/>
    </location>
</feature>
<evidence type="ECO:0000313" key="8">
    <source>
        <dbReference type="Proteomes" id="UP001162156"/>
    </source>
</evidence>
<keyword evidence="8" id="KW-1185">Reference proteome</keyword>
<accession>A0AAV8WLG3</accession>
<protein>
    <recommendedName>
        <fullName evidence="6">FAM193 C-terminal domain-containing protein</fullName>
    </recommendedName>
</protein>
<evidence type="ECO:0000259" key="6">
    <source>
        <dbReference type="Pfam" id="PF15914"/>
    </source>
</evidence>
<feature type="compositionally biased region" description="Low complexity" evidence="4">
    <location>
        <begin position="614"/>
        <end position="624"/>
    </location>
</feature>
<proteinExistence type="inferred from homology"/>
<dbReference type="InterPro" id="IPR029717">
    <property type="entry name" value="FAM193"/>
</dbReference>
<keyword evidence="5" id="KW-1133">Transmembrane helix</keyword>
<feature type="compositionally biased region" description="Basic and acidic residues" evidence="4">
    <location>
        <begin position="851"/>
        <end position="873"/>
    </location>
</feature>
<dbReference type="GO" id="GO:0005634">
    <property type="term" value="C:nucleus"/>
    <property type="evidence" value="ECO:0007669"/>
    <property type="project" value="TreeGrafter"/>
</dbReference>
<feature type="region of interest" description="Disordered" evidence="4">
    <location>
        <begin position="598"/>
        <end position="624"/>
    </location>
</feature>
<evidence type="ECO:0000256" key="3">
    <source>
        <dbReference type="ARBA" id="ARBA00023054"/>
    </source>
</evidence>
<feature type="compositionally biased region" description="Polar residues" evidence="4">
    <location>
        <begin position="823"/>
        <end position="838"/>
    </location>
</feature>
<feature type="region of interest" description="Disordered" evidence="4">
    <location>
        <begin position="711"/>
        <end position="736"/>
    </location>
</feature>
<evidence type="ECO:0000256" key="2">
    <source>
        <dbReference type="ARBA" id="ARBA00022553"/>
    </source>
</evidence>
<sequence>MSDFTSFIELLIKQTCRRASYEFGMGSKQSTEDSSSIYSLEFLKSLYDKPRDNIHKLLKIPDNTIHNVKVANGLNWMTTSEFSKVERKMLLEFLNKVKDMSPSRSQQWIDLQHYMHYVYRNFANGNPDPSAEVLSSFFVTEIKELVKSLMQEDESQLYLRILAILREYCIFAQWNYSKSDEEHTITKLFYYYEAMLSAAKNLSTVFSELEIIIYKNYSVCWIDFNTCVFIRYFFETEYVQNKIYQCLETKVSPGDTLAMIDDLNLSRLDHQIFRLLGDPTFHPAGPILDRNGQCICEECLIAKYKCILDSSQDQLNDKILKNIQRLSYCRRCQNLVDLDYFHRHINSHAVSDLDHSTSLLLSRSTSLSRIISEKIDFVKLGNGSPNLPDLLASEPPVFKNTCDIHFSKSNGDVNNDMDSTKVAFEEFLKHRKETANKSEQILNKNVRNFIKIKKDIFNHSSGNFTGKVFDNVFKQTTQSPPYPISCKSALAAPKPACEHSCKHEEEAKANICQGHGATCDHHKESKKCDCTYCEVFGTSVTSHSHKNNELRDRLRIRLHQRREKRTKDTCKNPPAAAANTNNLVKIKTVINKVEERVPLPSSPTNIPPAPSVKSSDSSITTSSATDDIHGLVNYIEGNTGLNKMELAEKKAAKKARQRLKKEEERIKAEEEQKRIAEELKRKEAEKKKELARKLAEKEKARALLEAAAKIEAKKKSKKERQAEKRQQADKQVKLLKRSSEDKTHILEETIPRDVTITLKGSTPDQDKLLYTLVNGSDENPASKETDTNQNNASSKKKKKKKQQVTQPASTVITKELKVTLALDSNKTNTGSTAVNASQETRKPNRSGGKVNDNKKPANKQKEGKKDDRSHEDLQIPMLRLPPGVIVVDTEKLIQNKQSSDTAQAKSAKAGKKSRKKKNKKQPETHLATPTTQTNRKMVTLKNPIFQSFQAKPEPPPVDKNSDGCAPAAIFTNENGMVTIRSSRLQQSLSNGAALNPMPMMSMPNLLPDLQKPKKNPNPYVPIHQNINEEKNEVMSPFNAQEILSGLPGIEITKVDKKAVKSELDSNKSCQTAQVSIIPASNGGEKFSFDKDDWLYDSVFTPRDVLEDDMDAEELELEAFKRFCQQSIPPKRKEKVAHLNVADIVLKRKLTLILFDFLLFMFFFYTLSNFVLF</sequence>
<feature type="compositionally biased region" description="Basic residues" evidence="4">
    <location>
        <begin position="908"/>
        <end position="919"/>
    </location>
</feature>
<keyword evidence="5" id="KW-0472">Membrane</keyword>
<name>A0AAV8WLG3_9CUCU</name>
<organism evidence="7 8">
    <name type="scientific">Rhamnusium bicolor</name>
    <dbReference type="NCBI Taxonomy" id="1586634"/>
    <lineage>
        <taxon>Eukaryota</taxon>
        <taxon>Metazoa</taxon>
        <taxon>Ecdysozoa</taxon>
        <taxon>Arthropoda</taxon>
        <taxon>Hexapoda</taxon>
        <taxon>Insecta</taxon>
        <taxon>Pterygota</taxon>
        <taxon>Neoptera</taxon>
        <taxon>Endopterygota</taxon>
        <taxon>Coleoptera</taxon>
        <taxon>Polyphaga</taxon>
        <taxon>Cucujiformia</taxon>
        <taxon>Chrysomeloidea</taxon>
        <taxon>Cerambycidae</taxon>
        <taxon>Lepturinae</taxon>
        <taxon>Rhagiini</taxon>
        <taxon>Rhamnusium</taxon>
    </lineage>
</organism>
<dbReference type="Pfam" id="PF15914">
    <property type="entry name" value="FAM193_C"/>
    <property type="match status" value="1"/>
</dbReference>
<evidence type="ECO:0000256" key="4">
    <source>
        <dbReference type="SAM" id="MobiDB-lite"/>
    </source>
</evidence>
<evidence type="ECO:0000256" key="5">
    <source>
        <dbReference type="SAM" id="Phobius"/>
    </source>
</evidence>
<keyword evidence="3" id="KW-0175">Coiled coil</keyword>
<dbReference type="GO" id="GO:0005737">
    <property type="term" value="C:cytoplasm"/>
    <property type="evidence" value="ECO:0007669"/>
    <property type="project" value="TreeGrafter"/>
</dbReference>
<keyword evidence="5" id="KW-0812">Transmembrane</keyword>
<dbReference type="EMBL" id="JANEYF010005770">
    <property type="protein sequence ID" value="KAJ8926922.1"/>
    <property type="molecule type" value="Genomic_DNA"/>
</dbReference>
<evidence type="ECO:0000313" key="7">
    <source>
        <dbReference type="EMBL" id="KAJ8926922.1"/>
    </source>
</evidence>
<reference evidence="7" key="1">
    <citation type="journal article" date="2023" name="Insect Mol. Biol.">
        <title>Genome sequencing provides insights into the evolution of gene families encoding plant cell wall-degrading enzymes in longhorned beetles.</title>
        <authorList>
            <person name="Shin N.R."/>
            <person name="Okamura Y."/>
            <person name="Kirsch R."/>
            <person name="Pauchet Y."/>
        </authorList>
    </citation>
    <scope>NUCLEOTIDE SEQUENCE</scope>
    <source>
        <strain evidence="7">RBIC_L_NR</strain>
    </source>
</reference>
<comment type="similarity">
    <text evidence="1">Belongs to the FAM193 family.</text>
</comment>
<dbReference type="Proteomes" id="UP001162156">
    <property type="component" value="Unassembled WGS sequence"/>
</dbReference>
<feature type="domain" description="FAM193 C-terminal" evidence="6">
    <location>
        <begin position="1096"/>
        <end position="1149"/>
    </location>
</feature>
<gene>
    <name evidence="7" type="ORF">NQ314_020774</name>
</gene>
<evidence type="ECO:0000256" key="1">
    <source>
        <dbReference type="ARBA" id="ARBA00009689"/>
    </source>
</evidence>
<feature type="region of interest" description="Disordered" evidence="4">
    <location>
        <begin position="823"/>
        <end position="877"/>
    </location>
</feature>
<feature type="transmembrane region" description="Helical" evidence="5">
    <location>
        <begin position="1149"/>
        <end position="1171"/>
    </location>
</feature>
<keyword evidence="2" id="KW-0597">Phosphoprotein</keyword>
<dbReference type="PANTHER" id="PTHR15109:SF4">
    <property type="entry name" value="FAM193 C-TERMINAL DOMAIN-CONTAINING PROTEIN"/>
    <property type="match status" value="1"/>
</dbReference>
<comment type="caution">
    <text evidence="7">The sequence shown here is derived from an EMBL/GenBank/DDBJ whole genome shotgun (WGS) entry which is preliminary data.</text>
</comment>
<dbReference type="InterPro" id="IPR031802">
    <property type="entry name" value="FAM193_C"/>
</dbReference>
<dbReference type="PANTHER" id="PTHR15109">
    <property type="entry name" value="AGAP004327-PA"/>
    <property type="match status" value="1"/>
</dbReference>